<sequence length="544" mass="60244">MRFWGRIFEELVRVHVGGNPIESKQLLKKPEYGIRSKRSWEDIYDCLQSARVQFDATKPRFWGRFKRGYRGVVEQSGTIRVASTALRFLPDHELVSPVMAALETVQVASATREKVTTAVSCDKLEDTFAKMENFPTIFPGDENITNTSISLLACVLSATGKTIAYFLSSTTSRALTPLKDGEDYQQELLASTEDIQVAMSKLSQEVQISDIAGAHQRNPTSHQGVSQPEAPYDHAGTGTKVTPLVLGTGLTTTAALLLNERSSSAGRNAPFLYATWPSSASIFFRTKRSRHSIDDIADITAIVESSHSIPLKYRSRAQQAISSTQFHSWAIAATSRELLVRGSPEPDPTYAKAAMSLVTTLLVLGLRAPKRGPDIQACFASLIFFCELHTDSDDAYARGGPTSELSAATFWQRDIDFESLQRFPYDTGVLCRLSRLLISQLPRKMTVVGVIDNIERHEADEFEDGTRFVLDWLLGLARDQDIPPAVKILVTSPVGIISTHEAFDREDGEEENVLCLEGFVSIGTEYGMMGVDVEEGRRNNQSRY</sequence>
<protein>
    <submittedName>
        <fullName evidence="1">Uncharacterized protein</fullName>
    </submittedName>
</protein>
<comment type="caution">
    <text evidence="1">The sequence shown here is derived from an EMBL/GenBank/DDBJ whole genome shotgun (WGS) entry which is preliminary data.</text>
</comment>
<dbReference type="EMBL" id="MU866574">
    <property type="protein sequence ID" value="KAK4171375.1"/>
    <property type="molecule type" value="Genomic_DNA"/>
</dbReference>
<evidence type="ECO:0000313" key="2">
    <source>
        <dbReference type="Proteomes" id="UP001302321"/>
    </source>
</evidence>
<reference evidence="1" key="1">
    <citation type="journal article" date="2023" name="Mol. Phylogenet. Evol.">
        <title>Genome-scale phylogeny and comparative genomics of the fungal order Sordariales.</title>
        <authorList>
            <person name="Hensen N."/>
            <person name="Bonometti L."/>
            <person name="Westerberg I."/>
            <person name="Brannstrom I.O."/>
            <person name="Guillou S."/>
            <person name="Cros-Aarteil S."/>
            <person name="Calhoun S."/>
            <person name="Haridas S."/>
            <person name="Kuo A."/>
            <person name="Mondo S."/>
            <person name="Pangilinan J."/>
            <person name="Riley R."/>
            <person name="LaButti K."/>
            <person name="Andreopoulos B."/>
            <person name="Lipzen A."/>
            <person name="Chen C."/>
            <person name="Yan M."/>
            <person name="Daum C."/>
            <person name="Ng V."/>
            <person name="Clum A."/>
            <person name="Steindorff A."/>
            <person name="Ohm R.A."/>
            <person name="Martin F."/>
            <person name="Silar P."/>
            <person name="Natvig D.O."/>
            <person name="Lalanne C."/>
            <person name="Gautier V."/>
            <person name="Ament-Velasquez S.L."/>
            <person name="Kruys A."/>
            <person name="Hutchinson M.I."/>
            <person name="Powell A.J."/>
            <person name="Barry K."/>
            <person name="Miller A.N."/>
            <person name="Grigoriev I.V."/>
            <person name="Debuchy R."/>
            <person name="Gladieux P."/>
            <person name="Hiltunen Thoren M."/>
            <person name="Johannesson H."/>
        </authorList>
    </citation>
    <scope>NUCLEOTIDE SEQUENCE</scope>
    <source>
        <strain evidence="1">CBS 892.96</strain>
    </source>
</reference>
<dbReference type="AlphaFoldDB" id="A0AAN6VXA0"/>
<dbReference type="PANTHER" id="PTHR40619">
    <property type="entry name" value="FUNGAL STAND N-TERMINAL GOODBYE DOMAIN-CONTAINING PROTEIN"/>
    <property type="match status" value="1"/>
</dbReference>
<dbReference type="Proteomes" id="UP001302321">
    <property type="component" value="Unassembled WGS sequence"/>
</dbReference>
<evidence type="ECO:0000313" key="1">
    <source>
        <dbReference type="EMBL" id="KAK4171375.1"/>
    </source>
</evidence>
<keyword evidence="2" id="KW-1185">Reference proteome</keyword>
<dbReference type="PANTHER" id="PTHR40619:SF3">
    <property type="entry name" value="FUNGAL STAND N-TERMINAL GOODBYE DOMAIN-CONTAINING PROTEIN"/>
    <property type="match status" value="1"/>
</dbReference>
<name>A0AAN6VXA0_9PEZI</name>
<proteinExistence type="predicted"/>
<reference evidence="1" key="2">
    <citation type="submission" date="2023-05" db="EMBL/GenBank/DDBJ databases">
        <authorList>
            <consortium name="Lawrence Berkeley National Laboratory"/>
            <person name="Steindorff A."/>
            <person name="Hensen N."/>
            <person name="Bonometti L."/>
            <person name="Westerberg I."/>
            <person name="Brannstrom I.O."/>
            <person name="Guillou S."/>
            <person name="Cros-Aarteil S."/>
            <person name="Calhoun S."/>
            <person name="Haridas S."/>
            <person name="Kuo A."/>
            <person name="Mondo S."/>
            <person name="Pangilinan J."/>
            <person name="Riley R."/>
            <person name="Labutti K."/>
            <person name="Andreopoulos B."/>
            <person name="Lipzen A."/>
            <person name="Chen C."/>
            <person name="Yanf M."/>
            <person name="Daum C."/>
            <person name="Ng V."/>
            <person name="Clum A."/>
            <person name="Ohm R."/>
            <person name="Martin F."/>
            <person name="Silar P."/>
            <person name="Natvig D."/>
            <person name="Lalanne C."/>
            <person name="Gautier V."/>
            <person name="Ament-Velasquez S.L."/>
            <person name="Kruys A."/>
            <person name="Hutchinson M.I."/>
            <person name="Powell A.J."/>
            <person name="Barry K."/>
            <person name="Miller A.N."/>
            <person name="Grigoriev I.V."/>
            <person name="Debuchy R."/>
            <person name="Gladieux P."/>
            <person name="Thoren M.H."/>
            <person name="Johannesson H."/>
        </authorList>
    </citation>
    <scope>NUCLEOTIDE SEQUENCE</scope>
    <source>
        <strain evidence="1">CBS 892.96</strain>
    </source>
</reference>
<organism evidence="1 2">
    <name type="scientific">Triangularia setosa</name>
    <dbReference type="NCBI Taxonomy" id="2587417"/>
    <lineage>
        <taxon>Eukaryota</taxon>
        <taxon>Fungi</taxon>
        <taxon>Dikarya</taxon>
        <taxon>Ascomycota</taxon>
        <taxon>Pezizomycotina</taxon>
        <taxon>Sordariomycetes</taxon>
        <taxon>Sordariomycetidae</taxon>
        <taxon>Sordariales</taxon>
        <taxon>Podosporaceae</taxon>
        <taxon>Triangularia</taxon>
    </lineage>
</organism>
<accession>A0AAN6VXA0</accession>
<gene>
    <name evidence="1" type="ORF">QBC36DRAFT_366686</name>
</gene>